<evidence type="ECO:0000256" key="1">
    <source>
        <dbReference type="ARBA" id="ARBA00007381"/>
    </source>
</evidence>
<dbReference type="Pfam" id="PF00012">
    <property type="entry name" value="HSP70"/>
    <property type="match status" value="2"/>
</dbReference>
<protein>
    <submittedName>
        <fullName evidence="4">HS12A-like protein</fullName>
    </submittedName>
</protein>
<proteinExistence type="inferred from homology"/>
<keyword evidence="5" id="KW-1185">Reference proteome</keyword>
<dbReference type="PANTHER" id="PTHR14187:SF5">
    <property type="entry name" value="HEAT SHOCK 70 KDA PROTEIN 12A"/>
    <property type="match status" value="1"/>
</dbReference>
<dbReference type="EMBL" id="CP111018">
    <property type="protein sequence ID" value="WAR10821.1"/>
    <property type="molecule type" value="Genomic_DNA"/>
</dbReference>
<dbReference type="Gene3D" id="3.30.420.40">
    <property type="match status" value="3"/>
</dbReference>
<evidence type="ECO:0000313" key="5">
    <source>
        <dbReference type="Proteomes" id="UP001164746"/>
    </source>
</evidence>
<accession>A0ABY7EQ21</accession>
<reference evidence="4" key="1">
    <citation type="submission" date="2022-11" db="EMBL/GenBank/DDBJ databases">
        <title>Centuries of genome instability and evolution in soft-shell clam transmissible cancer (bioRxiv).</title>
        <authorList>
            <person name="Hart S.F.M."/>
            <person name="Yonemitsu M.A."/>
            <person name="Giersch R.M."/>
            <person name="Beal B.F."/>
            <person name="Arriagada G."/>
            <person name="Davis B.W."/>
            <person name="Ostrander E.A."/>
            <person name="Goff S.P."/>
            <person name="Metzger M.J."/>
        </authorList>
    </citation>
    <scope>NUCLEOTIDE SEQUENCE</scope>
    <source>
        <strain evidence="4">MELC-2E11</strain>
        <tissue evidence="4">Siphon/mantle</tissue>
    </source>
</reference>
<name>A0ABY7EQ21_MYAAR</name>
<dbReference type="InterPro" id="IPR043129">
    <property type="entry name" value="ATPase_NBD"/>
</dbReference>
<dbReference type="InterPro" id="IPR013126">
    <property type="entry name" value="Hsp_70_fam"/>
</dbReference>
<evidence type="ECO:0000313" key="4">
    <source>
        <dbReference type="EMBL" id="WAR10821.1"/>
    </source>
</evidence>
<evidence type="ECO:0000256" key="2">
    <source>
        <dbReference type="ARBA" id="ARBA00022741"/>
    </source>
</evidence>
<dbReference type="PANTHER" id="PTHR14187">
    <property type="entry name" value="ALPHA KINASE/ELONGATION FACTOR 2 KINASE"/>
    <property type="match status" value="1"/>
</dbReference>
<dbReference type="Proteomes" id="UP001164746">
    <property type="component" value="Chromosome 7"/>
</dbReference>
<sequence length="828" mass="93638">MSREEHVVVAAIDFGSTYSGYAFQFRGSDKICSLSTFSGSTVTYKAPTVILFDKDKNFNSFGYQKLRAASTVKDDQGQKMKIVDVFGGAIKYLKDELMGELLTHAPNFEEKDVKWLITVPAIWDDAAKQIMFKAAEKAGISPAHFVFEPEAAAIFCKNEYETADDPRQKDIFKANCNFILIDLGGGTVDVTAHKVNDDGTLDALMPPSGGPWGGNNVNRKFFELLENIFGAEVFRRFSAEEMDERLELERSFEVKKRLDGAVLYGLDESVIRSHRMPYTVGIDSSVPFEEGIHPEQRRNFQNGSYKCTDIFKVFIKRGERIQPDLESATYEVRATNPEEAVIELYKTDRDDTPTYTSDCTLLEAGSEMSRDEHMVVAAIDFGTTYSGYAFKFRGSDKAENMYAKLAEETNHKGWRYFRWFKMDLQRGPTQKKLRVTTTLRDDQGQPMNIIDVFGGALKYLKDELMETLLASAPRTEEKDVKWTITVPAIWDDAAKQIMVLAAEKAGIAFEHLQLVYEPEAAAIYSINEYSTAYDPRQRDIFKTDSNFILIDLGGGTVDITAHKVNVDGTLDALMPPSGGPWGGYNLLEDLFGAKVLQKFSREEKDELLELERTFEVKKRQDGQFSLKLPARLIELAGVTQVQESQQAMKVSYRRDKLFIKAKAVLDIFKETIEHTIVQVSELLQKTDLQNVSTIVLVGGFAESKIFQQMVKSHFDSNRYLLIIPQAPELAVLKGIDTSVEFEEGRHPEKLRVFQNGSFKCSGIFKVFIERGTQIEPIMESAMHEFRTPSSEEAVIELYKTDRDAVPTYIEDCKRLGESLMQYSCNVTK</sequence>
<keyword evidence="2" id="KW-0547">Nucleotide-binding</keyword>
<evidence type="ECO:0000256" key="3">
    <source>
        <dbReference type="ARBA" id="ARBA00022840"/>
    </source>
</evidence>
<gene>
    <name evidence="4" type="ORF">MAR_035897</name>
</gene>
<comment type="similarity">
    <text evidence="1">Belongs to the heat shock protein 70 family.</text>
</comment>
<organism evidence="4 5">
    <name type="scientific">Mya arenaria</name>
    <name type="common">Soft-shell clam</name>
    <dbReference type="NCBI Taxonomy" id="6604"/>
    <lineage>
        <taxon>Eukaryota</taxon>
        <taxon>Metazoa</taxon>
        <taxon>Spiralia</taxon>
        <taxon>Lophotrochozoa</taxon>
        <taxon>Mollusca</taxon>
        <taxon>Bivalvia</taxon>
        <taxon>Autobranchia</taxon>
        <taxon>Heteroconchia</taxon>
        <taxon>Euheterodonta</taxon>
        <taxon>Imparidentia</taxon>
        <taxon>Neoheterodontei</taxon>
        <taxon>Myida</taxon>
        <taxon>Myoidea</taxon>
        <taxon>Myidae</taxon>
        <taxon>Mya</taxon>
    </lineage>
</organism>
<dbReference type="SUPFAM" id="SSF53067">
    <property type="entry name" value="Actin-like ATPase domain"/>
    <property type="match status" value="4"/>
</dbReference>
<dbReference type="CDD" id="cd10229">
    <property type="entry name" value="ASKHA_NBD_HSP70_HSPA12"/>
    <property type="match status" value="1"/>
</dbReference>
<keyword evidence="3" id="KW-0067">ATP-binding</keyword>